<feature type="region of interest" description="Disordered" evidence="1">
    <location>
        <begin position="155"/>
        <end position="201"/>
    </location>
</feature>
<gene>
    <name evidence="2" type="ORF">CNMCM6106_006303</name>
</gene>
<evidence type="ECO:0000256" key="1">
    <source>
        <dbReference type="SAM" id="MobiDB-lite"/>
    </source>
</evidence>
<name>A0A8H6UQ06_9EURO</name>
<reference evidence="2" key="1">
    <citation type="submission" date="2020-06" db="EMBL/GenBank/DDBJ databases">
        <title>Draft genome sequences of strains closely related to Aspergillus parafelis and Aspergillus hiratsukae.</title>
        <authorList>
            <person name="Dos Santos R.A.C."/>
            <person name="Rivero-Menendez O."/>
            <person name="Steenwyk J.L."/>
            <person name="Mead M.E."/>
            <person name="Goldman G.H."/>
            <person name="Alastruey-Izquierdo A."/>
            <person name="Rokas A."/>
        </authorList>
    </citation>
    <scope>NUCLEOTIDE SEQUENCE</scope>
    <source>
        <strain evidence="2">CNM-CM6106</strain>
    </source>
</reference>
<evidence type="ECO:0000313" key="2">
    <source>
        <dbReference type="EMBL" id="KAF7159170.1"/>
    </source>
</evidence>
<sequence length="201" mass="23034">MLERITPLGGSPDSYTPRVLAESFVTGNENSLQGRYVQHVGNVLGPIFKELNLDFHMADYQVSASDYIICLVSELKTYWMFHLKKGQSDDDYLAQKLGQLARYMDDHCYTMNFKVSQLIRHDQPATRTMPSVQQCFLYFAAVMHKREGASWHATFGEESTDQPREDPARVQPSRAGKGKKRKDRDSLQESYDPNKVGKFWG</sequence>
<protein>
    <submittedName>
        <fullName evidence="2">Uncharacterized protein</fullName>
    </submittedName>
</protein>
<proteinExistence type="predicted"/>
<dbReference type="EMBL" id="JACBAF010002279">
    <property type="protein sequence ID" value="KAF7159170.1"/>
    <property type="molecule type" value="Genomic_DNA"/>
</dbReference>
<evidence type="ECO:0000313" key="3">
    <source>
        <dbReference type="Proteomes" id="UP000662466"/>
    </source>
</evidence>
<dbReference type="AlphaFoldDB" id="A0A8H6UQ06"/>
<comment type="caution">
    <text evidence="2">The sequence shown here is derived from an EMBL/GenBank/DDBJ whole genome shotgun (WGS) entry which is preliminary data.</text>
</comment>
<organism evidence="2 3">
    <name type="scientific">Aspergillus hiratsukae</name>
    <dbReference type="NCBI Taxonomy" id="1194566"/>
    <lineage>
        <taxon>Eukaryota</taxon>
        <taxon>Fungi</taxon>
        <taxon>Dikarya</taxon>
        <taxon>Ascomycota</taxon>
        <taxon>Pezizomycotina</taxon>
        <taxon>Eurotiomycetes</taxon>
        <taxon>Eurotiomycetidae</taxon>
        <taxon>Eurotiales</taxon>
        <taxon>Aspergillaceae</taxon>
        <taxon>Aspergillus</taxon>
        <taxon>Aspergillus subgen. Fumigati</taxon>
    </lineage>
</organism>
<accession>A0A8H6UQ06</accession>
<dbReference type="Proteomes" id="UP000662466">
    <property type="component" value="Unassembled WGS sequence"/>
</dbReference>